<dbReference type="InterPro" id="IPR052895">
    <property type="entry name" value="HetReg/Transcr_Mod"/>
</dbReference>
<evidence type="ECO:0000259" key="1">
    <source>
        <dbReference type="Pfam" id="PF06985"/>
    </source>
</evidence>
<dbReference type="AlphaFoldDB" id="A0A2H3BHY1"/>
<organism evidence="2 3">
    <name type="scientific">Armillaria solidipes</name>
    <dbReference type="NCBI Taxonomy" id="1076256"/>
    <lineage>
        <taxon>Eukaryota</taxon>
        <taxon>Fungi</taxon>
        <taxon>Dikarya</taxon>
        <taxon>Basidiomycota</taxon>
        <taxon>Agaricomycotina</taxon>
        <taxon>Agaricomycetes</taxon>
        <taxon>Agaricomycetidae</taxon>
        <taxon>Agaricales</taxon>
        <taxon>Marasmiineae</taxon>
        <taxon>Physalacriaceae</taxon>
        <taxon>Armillaria</taxon>
    </lineage>
</organism>
<sequence length="591" mass="67634">MASPAKVQKELLHWFSLQDGISKSDQEKIAEDAHRRYQSLPEVIISAIDETSSADLHVQVPEQRVYTGRKPVITSSLADTPCASLGADGLLEKLNTILGTSYTLDSPSLPSRLSQKLCSALRIPHTSSLSLILRSCISSNYDFGTVYARLRSRWYNDMTRIEDTWRSHEARDNEIRRVVQVNRRITNSFVPPRRLWDLYSNRVVPWWAVYEWHWSVSHAWMDEKDRVSVWSPINGRGWPVPVPKDVDLNLLRIELLNLGAEYVWLDVLCLRQAGGTNEDLRAKEWELDVPTIGNVYRMSRQVVCYFSGLGRPLSSDIDLQGDRSWFRRAWTLQEMKEDYIIGGKTGDERGEEYRQIMLQQLLVLKTVTGTGNKSMLDVLSHMQKRVSTNAVDRIAGMAYLVSTTQIPAYYEKRTEEDAWTALVDELHAQLRAEMFFLCPKPGDGNAKWRPSWRQAMDEALPSMDNGEDELREWLPWDNTYKGYCIEKCEVRGLATGGRHLREGELVVEGVSRSFKIVANHSYAIPEEGSYTLVGSETPNMMFWVVGRCREGKFEKVSVFQVPDAEERVALERSGFVKEKVEVDLCARDVVL</sequence>
<dbReference type="Proteomes" id="UP000218334">
    <property type="component" value="Unassembled WGS sequence"/>
</dbReference>
<name>A0A2H3BHY1_9AGAR</name>
<keyword evidence="3" id="KW-1185">Reference proteome</keyword>
<dbReference type="Pfam" id="PF06985">
    <property type="entry name" value="HET"/>
    <property type="match status" value="1"/>
</dbReference>
<evidence type="ECO:0000313" key="2">
    <source>
        <dbReference type="EMBL" id="PBK68544.1"/>
    </source>
</evidence>
<feature type="domain" description="Heterokaryon incompatibility" evidence="1">
    <location>
        <begin position="216"/>
        <end position="307"/>
    </location>
</feature>
<reference evidence="3" key="1">
    <citation type="journal article" date="2017" name="Nat. Ecol. Evol.">
        <title>Genome expansion and lineage-specific genetic innovations in the forest pathogenic fungi Armillaria.</title>
        <authorList>
            <person name="Sipos G."/>
            <person name="Prasanna A.N."/>
            <person name="Walter M.C."/>
            <person name="O'Connor E."/>
            <person name="Balint B."/>
            <person name="Krizsan K."/>
            <person name="Kiss B."/>
            <person name="Hess J."/>
            <person name="Varga T."/>
            <person name="Slot J."/>
            <person name="Riley R."/>
            <person name="Boka B."/>
            <person name="Rigling D."/>
            <person name="Barry K."/>
            <person name="Lee J."/>
            <person name="Mihaltcheva S."/>
            <person name="LaButti K."/>
            <person name="Lipzen A."/>
            <person name="Waldron R."/>
            <person name="Moloney N.M."/>
            <person name="Sperisen C."/>
            <person name="Kredics L."/>
            <person name="Vagvoelgyi C."/>
            <person name="Patrignani A."/>
            <person name="Fitzpatrick D."/>
            <person name="Nagy I."/>
            <person name="Doyle S."/>
            <person name="Anderson J.B."/>
            <person name="Grigoriev I.V."/>
            <person name="Gueldener U."/>
            <person name="Muensterkoetter M."/>
            <person name="Nagy L.G."/>
        </authorList>
    </citation>
    <scope>NUCLEOTIDE SEQUENCE [LARGE SCALE GENOMIC DNA]</scope>
    <source>
        <strain evidence="3">28-4</strain>
    </source>
</reference>
<evidence type="ECO:0000313" key="3">
    <source>
        <dbReference type="Proteomes" id="UP000218334"/>
    </source>
</evidence>
<protein>
    <recommendedName>
        <fullName evidence="1">Heterokaryon incompatibility domain-containing protein</fullName>
    </recommendedName>
</protein>
<dbReference type="PANTHER" id="PTHR24148">
    <property type="entry name" value="ANKYRIN REPEAT DOMAIN-CONTAINING PROTEIN 39 HOMOLOG-RELATED"/>
    <property type="match status" value="1"/>
</dbReference>
<dbReference type="EMBL" id="KZ293432">
    <property type="protein sequence ID" value="PBK68544.1"/>
    <property type="molecule type" value="Genomic_DNA"/>
</dbReference>
<dbReference type="InterPro" id="IPR010730">
    <property type="entry name" value="HET"/>
</dbReference>
<gene>
    <name evidence="2" type="ORF">ARMSODRAFT_205800</name>
</gene>
<proteinExistence type="predicted"/>
<dbReference type="PANTHER" id="PTHR24148:SF64">
    <property type="entry name" value="HETEROKARYON INCOMPATIBILITY DOMAIN-CONTAINING PROTEIN"/>
    <property type="match status" value="1"/>
</dbReference>
<accession>A0A2H3BHY1</accession>